<dbReference type="GO" id="GO:0003677">
    <property type="term" value="F:DNA binding"/>
    <property type="evidence" value="ECO:0007669"/>
    <property type="project" value="UniProtKB-KW"/>
</dbReference>
<keyword evidence="3" id="KW-0238">DNA-binding</keyword>
<dbReference type="PANTHER" id="PTHR30346:SF17">
    <property type="entry name" value="LYSR FAMILY TRANSCRIPTIONAL REGULATOR"/>
    <property type="match status" value="1"/>
</dbReference>
<dbReference type="CDD" id="cd05466">
    <property type="entry name" value="PBP2_LTTR_substrate"/>
    <property type="match status" value="1"/>
</dbReference>
<dbReference type="AlphaFoldDB" id="A0A7X2NU10"/>
<evidence type="ECO:0000259" key="5">
    <source>
        <dbReference type="PROSITE" id="PS50931"/>
    </source>
</evidence>
<dbReference type="FunFam" id="1.10.10.10:FF:000001">
    <property type="entry name" value="LysR family transcriptional regulator"/>
    <property type="match status" value="1"/>
</dbReference>
<name>A0A7X2NU10_9FIRM</name>
<keyword evidence="2" id="KW-0805">Transcription regulation</keyword>
<comment type="caution">
    <text evidence="6">The sequence shown here is derived from an EMBL/GenBank/DDBJ whole genome shotgun (WGS) entry which is preliminary data.</text>
</comment>
<keyword evidence="7" id="KW-1185">Reference proteome</keyword>
<dbReference type="InterPro" id="IPR036388">
    <property type="entry name" value="WH-like_DNA-bd_sf"/>
</dbReference>
<proteinExistence type="inferred from homology"/>
<dbReference type="SUPFAM" id="SSF53850">
    <property type="entry name" value="Periplasmic binding protein-like II"/>
    <property type="match status" value="1"/>
</dbReference>
<dbReference type="Gene3D" id="1.10.10.10">
    <property type="entry name" value="Winged helix-like DNA-binding domain superfamily/Winged helix DNA-binding domain"/>
    <property type="match status" value="1"/>
</dbReference>
<sequence>MDLKQLEYFVAIADAGSISEAARRLHLSQPPLSYQMKQLEAELGCPLFLRGHHEIELTAAGKLLYERATHILSYADSTKREVAETGKRRVLRIGVTSSTSAIVLLLVHAFSLAHPDVRYEITDATSFQMLDLLEERVLDAGIVRTPAKLTGLETIRISSDSMIAVDQWSADEDPLTLKELSERQLVLYRRYESFILDAFAGDHAEPDILVLTDDARDCLSWVRGGTGTAIVPSSMKSSCTDLRVHPINDSRLSTEILLAARKDEYPSPLLSQFCSFVRQHRAD</sequence>
<dbReference type="PANTHER" id="PTHR30346">
    <property type="entry name" value="TRANSCRIPTIONAL DUAL REGULATOR HCAR-RELATED"/>
    <property type="match status" value="1"/>
</dbReference>
<dbReference type="GO" id="GO:0003700">
    <property type="term" value="F:DNA-binding transcription factor activity"/>
    <property type="evidence" value="ECO:0007669"/>
    <property type="project" value="InterPro"/>
</dbReference>
<dbReference type="InterPro" id="IPR036390">
    <property type="entry name" value="WH_DNA-bd_sf"/>
</dbReference>
<dbReference type="PRINTS" id="PR00039">
    <property type="entry name" value="HTHLYSR"/>
</dbReference>
<evidence type="ECO:0000313" key="7">
    <source>
        <dbReference type="Proteomes" id="UP000461880"/>
    </source>
</evidence>
<comment type="similarity">
    <text evidence="1">Belongs to the LysR transcriptional regulatory family.</text>
</comment>
<dbReference type="PROSITE" id="PS50931">
    <property type="entry name" value="HTH_LYSR"/>
    <property type="match status" value="1"/>
</dbReference>
<dbReference type="RefSeq" id="WP_154505235.1">
    <property type="nucleotide sequence ID" value="NZ_VUMN01000023.1"/>
</dbReference>
<organism evidence="6 7">
    <name type="scientific">Stecheria intestinalis</name>
    <dbReference type="NCBI Taxonomy" id="2606630"/>
    <lineage>
        <taxon>Bacteria</taxon>
        <taxon>Bacillati</taxon>
        <taxon>Bacillota</taxon>
        <taxon>Erysipelotrichia</taxon>
        <taxon>Erysipelotrichales</taxon>
        <taxon>Erysipelotrichaceae</taxon>
        <taxon>Stecheria</taxon>
    </lineage>
</organism>
<evidence type="ECO:0000256" key="2">
    <source>
        <dbReference type="ARBA" id="ARBA00023015"/>
    </source>
</evidence>
<dbReference type="Pfam" id="PF00126">
    <property type="entry name" value="HTH_1"/>
    <property type="match status" value="1"/>
</dbReference>
<dbReference type="InterPro" id="IPR005119">
    <property type="entry name" value="LysR_subst-bd"/>
</dbReference>
<reference evidence="6 7" key="1">
    <citation type="submission" date="2019-08" db="EMBL/GenBank/DDBJ databases">
        <title>In-depth cultivation of the pig gut microbiome towards novel bacterial diversity and tailored functional studies.</title>
        <authorList>
            <person name="Wylensek D."/>
            <person name="Hitch T.C.A."/>
            <person name="Clavel T."/>
        </authorList>
    </citation>
    <scope>NUCLEOTIDE SEQUENCE [LARGE SCALE GENOMIC DNA]</scope>
    <source>
        <strain evidence="6 7">Oil+RF-744-GAM-WT-6</strain>
    </source>
</reference>
<gene>
    <name evidence="6" type="ORF">FYJ51_09365</name>
</gene>
<evidence type="ECO:0000256" key="1">
    <source>
        <dbReference type="ARBA" id="ARBA00009437"/>
    </source>
</evidence>
<dbReference type="GO" id="GO:0032993">
    <property type="term" value="C:protein-DNA complex"/>
    <property type="evidence" value="ECO:0007669"/>
    <property type="project" value="TreeGrafter"/>
</dbReference>
<feature type="domain" description="HTH lysR-type" evidence="5">
    <location>
        <begin position="1"/>
        <end position="58"/>
    </location>
</feature>
<dbReference type="Gene3D" id="3.40.190.290">
    <property type="match status" value="1"/>
</dbReference>
<dbReference type="EMBL" id="VUMN01000023">
    <property type="protein sequence ID" value="MSS59108.1"/>
    <property type="molecule type" value="Genomic_DNA"/>
</dbReference>
<evidence type="ECO:0000256" key="4">
    <source>
        <dbReference type="ARBA" id="ARBA00023163"/>
    </source>
</evidence>
<dbReference type="SUPFAM" id="SSF46785">
    <property type="entry name" value="Winged helix' DNA-binding domain"/>
    <property type="match status" value="1"/>
</dbReference>
<dbReference type="InterPro" id="IPR000847">
    <property type="entry name" value="LysR_HTH_N"/>
</dbReference>
<accession>A0A7X2NU10</accession>
<keyword evidence="4" id="KW-0804">Transcription</keyword>
<evidence type="ECO:0000313" key="6">
    <source>
        <dbReference type="EMBL" id="MSS59108.1"/>
    </source>
</evidence>
<dbReference type="Pfam" id="PF03466">
    <property type="entry name" value="LysR_substrate"/>
    <property type="match status" value="1"/>
</dbReference>
<evidence type="ECO:0000256" key="3">
    <source>
        <dbReference type="ARBA" id="ARBA00023125"/>
    </source>
</evidence>
<dbReference type="Proteomes" id="UP000461880">
    <property type="component" value="Unassembled WGS sequence"/>
</dbReference>
<protein>
    <submittedName>
        <fullName evidence="6">LysR family transcriptional regulator</fullName>
    </submittedName>
</protein>